<dbReference type="GO" id="GO:0060170">
    <property type="term" value="C:ciliary membrane"/>
    <property type="evidence" value="ECO:0007669"/>
    <property type="project" value="TreeGrafter"/>
</dbReference>
<feature type="compositionally biased region" description="Polar residues" evidence="12">
    <location>
        <begin position="158"/>
        <end position="170"/>
    </location>
</feature>
<keyword evidence="9" id="KW-0966">Cell projection</keyword>
<accession>A0A8X7XDF3</accession>
<feature type="compositionally biased region" description="Basic residues" evidence="12">
    <location>
        <begin position="172"/>
        <end position="181"/>
    </location>
</feature>
<gene>
    <name evidence="14" type="primary">Evc2</name>
    <name evidence="14" type="ORF">GTO96_0016769</name>
</gene>
<feature type="compositionally biased region" description="Basic and acidic residues" evidence="12">
    <location>
        <begin position="183"/>
        <end position="193"/>
    </location>
</feature>
<dbReference type="GO" id="GO:0098797">
    <property type="term" value="C:plasma membrane protein complex"/>
    <property type="evidence" value="ECO:0007669"/>
    <property type="project" value="TreeGrafter"/>
</dbReference>
<feature type="non-terminal residue" evidence="14">
    <location>
        <position position="1"/>
    </location>
</feature>
<sequence length="1236" mass="142010">MSTKRHFTIEKAEKHYEANDAYKHIHKYSYCETTHGVNRFQVLQETKEDLDWKIGAPMAAVVKWLETRGASASCLQDTAVQVGEAWAVEERGGRSGCDMISAACQVARPLHTTPVWTDAVAEERVERQLVDVGCQTTPSPLPAPVSRSSKGVQAAQGLPSSHKGTQTITAPQRKRRTRTKRSGIPDKVQRKPDSVTVQEGYTAEGRTPYKPSPECSKGQEFPACFCSRKGRAGGGRLCYSCGHAGHVWRGCPRRTSEWQGRRGSTLRPVHYVFTGRSHEAKDADSLSWRGPALAGQADEPHKPHLRKKRKIVNNEVDPEYAVYNINETSKEEAAFEDKIIDIFLYEDPQNMYEALENLDMSSLLHTSAKLESYRVLIYKDLIAKLLRNLKITSEFSPAAEKRLKSVLNGQLMGMEGKLKEEHVARMAALAAEFNLETREEMEREHRKVAREKEKAEQLFKHMNQQMALECNVLLDTLHKFDQRHLQHSLLVRHEEASAKVQRQIMVFRRVELHKIFFEEVEEMTKMGELEKNVAKKLLHIYLSRQEQLEELLDILLANQRSILGERHAHRQYLVHSLQSLRNLVYDVFTKATAQVESVFEDLNNEGFLPEDMGEPLFEKTTNNLLQVKQKFEEALSREKKTLHCNLIKKRRNQICEKLQEQYQKRQELSVIHKTSRECQDLVDYLNCWQKLLLLQYVELGDLINNLDEEAAADIRKVIMRLLQSAITEIKGIQPKISQELLSLGLPRHAVQNIGLKHELITGALPEAQEKLHKEGKIAVKVLQKTRETLQNHLDVEVKEQQDLRMREKSIFKNLSKAQLTLSEDDLLKMKLEFQNCFSQMDKCLVLPKAQARSRLQTYLSEWRREMLRNMEHSQSEIHGKQVLVEILYERANYLKAQEEGLAVHITALQLQKAEKRVRTLETYVAILNVQSLLVEELRISGSMTGPSLVEMIHKHIQGLEEADRLVHLKELAWWNALKKDQSMAASREEDFPTDYNSHEESQIASILEQAFTKRQQIMDIEKRRLMNEHTSSQTTEDFKEQLEFKKLQAYFDQDLALIADFVKQAQIPANILLEVLRLLLPTSLENDLISILDAICSRPTQATQFNGIDKGKLETSRKPMHIKLKEEITKKYAKPGNLGKEKGSILKKKQGLLLKQVSFPHLENPYNLKEHSVSENHITAVESTTETLNVSDTKEVFIFRPKVEQEESLQKSVKKKKKKRNFLNLKKAAVANMDIP</sequence>
<evidence type="ECO:0000256" key="3">
    <source>
        <dbReference type="ARBA" id="ARBA00022475"/>
    </source>
</evidence>
<evidence type="ECO:0000256" key="5">
    <source>
        <dbReference type="ARBA" id="ARBA00022692"/>
    </source>
</evidence>
<dbReference type="PANTHER" id="PTHR16795">
    <property type="entry name" value="LIMBIN/ELLIS-VAN CREVELD PROTEIN"/>
    <property type="match status" value="1"/>
</dbReference>
<feature type="non-terminal residue" evidence="14">
    <location>
        <position position="1236"/>
    </location>
</feature>
<evidence type="ECO:0000256" key="2">
    <source>
        <dbReference type="ARBA" id="ARBA00004162"/>
    </source>
</evidence>
<dbReference type="EMBL" id="JAATIS010001721">
    <property type="protein sequence ID" value="KAG2466088.1"/>
    <property type="molecule type" value="Genomic_DNA"/>
</dbReference>
<dbReference type="InterPro" id="IPR026501">
    <property type="entry name" value="Limbin/EVC"/>
</dbReference>
<evidence type="ECO:0000256" key="11">
    <source>
        <dbReference type="SAM" id="Coils"/>
    </source>
</evidence>
<dbReference type="Proteomes" id="UP000886611">
    <property type="component" value="Unassembled WGS sequence"/>
</dbReference>
<comment type="caution">
    <text evidence="14">The sequence shown here is derived from an EMBL/GenBank/DDBJ whole genome shotgun (WGS) entry which is preliminary data.</text>
</comment>
<dbReference type="PROSITE" id="PS50158">
    <property type="entry name" value="ZF_CCHC"/>
    <property type="match status" value="1"/>
</dbReference>
<evidence type="ECO:0000256" key="1">
    <source>
        <dbReference type="ARBA" id="ARBA00004120"/>
    </source>
</evidence>
<evidence type="ECO:0000256" key="12">
    <source>
        <dbReference type="SAM" id="MobiDB-lite"/>
    </source>
</evidence>
<keyword evidence="4" id="KW-0963">Cytoplasm</keyword>
<protein>
    <submittedName>
        <fullName evidence="14">LBN protein</fullName>
    </submittedName>
</protein>
<feature type="coiled-coil region" evidence="11">
    <location>
        <begin position="434"/>
        <end position="465"/>
    </location>
</feature>
<evidence type="ECO:0000259" key="13">
    <source>
        <dbReference type="PROSITE" id="PS50158"/>
    </source>
</evidence>
<evidence type="ECO:0000256" key="10">
    <source>
        <dbReference type="PROSITE-ProRule" id="PRU00047"/>
    </source>
</evidence>
<feature type="region of interest" description="Disordered" evidence="12">
    <location>
        <begin position="155"/>
        <end position="195"/>
    </location>
</feature>
<dbReference type="GO" id="GO:0003676">
    <property type="term" value="F:nucleic acid binding"/>
    <property type="evidence" value="ECO:0007669"/>
    <property type="project" value="InterPro"/>
</dbReference>
<dbReference type="GO" id="GO:0008270">
    <property type="term" value="F:zinc ion binding"/>
    <property type="evidence" value="ECO:0007669"/>
    <property type="project" value="UniProtKB-KW"/>
</dbReference>
<keyword evidence="10" id="KW-0479">Metal-binding</keyword>
<dbReference type="Pfam" id="PF12297">
    <property type="entry name" value="EVC2_like"/>
    <property type="match status" value="1"/>
</dbReference>
<evidence type="ECO:0000313" key="15">
    <source>
        <dbReference type="Proteomes" id="UP000886611"/>
    </source>
</evidence>
<keyword evidence="15" id="KW-1185">Reference proteome</keyword>
<keyword evidence="3" id="KW-1003">Cell membrane</keyword>
<organism evidence="14 15">
    <name type="scientific">Polypterus senegalus</name>
    <name type="common">Senegal bichir</name>
    <dbReference type="NCBI Taxonomy" id="55291"/>
    <lineage>
        <taxon>Eukaryota</taxon>
        <taxon>Metazoa</taxon>
        <taxon>Chordata</taxon>
        <taxon>Craniata</taxon>
        <taxon>Vertebrata</taxon>
        <taxon>Euteleostomi</taxon>
        <taxon>Actinopterygii</taxon>
        <taxon>Polypteriformes</taxon>
        <taxon>Polypteridae</taxon>
        <taxon>Polypterus</taxon>
    </lineage>
</organism>
<proteinExistence type="predicted"/>
<keyword evidence="11" id="KW-0175">Coiled coil</keyword>
<keyword evidence="10" id="KW-0863">Zinc-finger</keyword>
<keyword evidence="6" id="KW-1133">Transmembrane helix</keyword>
<dbReference type="AlphaFoldDB" id="A0A8X7XDF3"/>
<keyword evidence="7" id="KW-0472">Membrane</keyword>
<evidence type="ECO:0000256" key="8">
    <source>
        <dbReference type="ARBA" id="ARBA00023212"/>
    </source>
</evidence>
<dbReference type="InterPro" id="IPR001878">
    <property type="entry name" value="Znf_CCHC"/>
</dbReference>
<comment type="subcellular location">
    <subcellularLocation>
        <location evidence="2">Cell membrane</location>
        <topology evidence="2">Single-pass membrane protein</topology>
    </subcellularLocation>
    <subcellularLocation>
        <location evidence="1">Cytoplasm</location>
        <location evidence="1">Cytoskeleton</location>
        <location evidence="1">Cilium basal body</location>
    </subcellularLocation>
</comment>
<dbReference type="GO" id="GO:0007224">
    <property type="term" value="P:smoothened signaling pathway"/>
    <property type="evidence" value="ECO:0007669"/>
    <property type="project" value="InterPro"/>
</dbReference>
<evidence type="ECO:0000256" key="7">
    <source>
        <dbReference type="ARBA" id="ARBA00023136"/>
    </source>
</evidence>
<evidence type="ECO:0000256" key="9">
    <source>
        <dbReference type="ARBA" id="ARBA00023273"/>
    </source>
</evidence>
<dbReference type="PANTHER" id="PTHR16795:SF14">
    <property type="entry name" value="LIMBIN"/>
    <property type="match status" value="1"/>
</dbReference>
<reference evidence="14 15" key="1">
    <citation type="journal article" date="2021" name="Cell">
        <title>Tracing the genetic footprints of vertebrate landing in non-teleost ray-finned fishes.</title>
        <authorList>
            <person name="Bi X."/>
            <person name="Wang K."/>
            <person name="Yang L."/>
            <person name="Pan H."/>
            <person name="Jiang H."/>
            <person name="Wei Q."/>
            <person name="Fang M."/>
            <person name="Yu H."/>
            <person name="Zhu C."/>
            <person name="Cai Y."/>
            <person name="He Y."/>
            <person name="Gan X."/>
            <person name="Zeng H."/>
            <person name="Yu D."/>
            <person name="Zhu Y."/>
            <person name="Jiang H."/>
            <person name="Qiu Q."/>
            <person name="Yang H."/>
            <person name="Zhang Y.E."/>
            <person name="Wang W."/>
            <person name="Zhu M."/>
            <person name="He S."/>
            <person name="Zhang G."/>
        </authorList>
    </citation>
    <scope>NUCLEOTIDE SEQUENCE [LARGE SCALE GENOMIC DNA]</scope>
    <source>
        <strain evidence="14">Bchr_013</strain>
    </source>
</reference>
<dbReference type="InterPro" id="IPR022076">
    <property type="entry name" value="Limbin"/>
</dbReference>
<evidence type="ECO:0000313" key="14">
    <source>
        <dbReference type="EMBL" id="KAG2466088.1"/>
    </source>
</evidence>
<evidence type="ECO:0000256" key="4">
    <source>
        <dbReference type="ARBA" id="ARBA00022490"/>
    </source>
</evidence>
<evidence type="ECO:0000256" key="6">
    <source>
        <dbReference type="ARBA" id="ARBA00022989"/>
    </source>
</evidence>
<keyword evidence="8" id="KW-0206">Cytoskeleton</keyword>
<feature type="domain" description="CCHC-type" evidence="13">
    <location>
        <begin position="238"/>
        <end position="253"/>
    </location>
</feature>
<name>A0A8X7XDF3_POLSE</name>
<keyword evidence="10" id="KW-0862">Zinc</keyword>
<keyword evidence="5" id="KW-0812">Transmembrane</keyword>